<name>A0A8J5HS33_ZINOF</name>
<feature type="compositionally biased region" description="Basic and acidic residues" evidence="2">
    <location>
        <begin position="633"/>
        <end position="649"/>
    </location>
</feature>
<dbReference type="InterPro" id="IPR005061">
    <property type="entry name" value="Ist1"/>
</dbReference>
<feature type="compositionally biased region" description="Basic and acidic residues" evidence="2">
    <location>
        <begin position="246"/>
        <end position="255"/>
    </location>
</feature>
<evidence type="ECO:0000313" key="4">
    <source>
        <dbReference type="EMBL" id="KAG6534123.1"/>
    </source>
</evidence>
<feature type="region of interest" description="Disordered" evidence="2">
    <location>
        <begin position="737"/>
        <end position="812"/>
    </location>
</feature>
<evidence type="ECO:0000256" key="3">
    <source>
        <dbReference type="SAM" id="SignalP"/>
    </source>
</evidence>
<evidence type="ECO:0000256" key="1">
    <source>
        <dbReference type="ARBA" id="ARBA00005536"/>
    </source>
</evidence>
<protein>
    <recommendedName>
        <fullName evidence="6">Regulator of Vps4 activity in the MVB pathway protein</fullName>
    </recommendedName>
</protein>
<dbReference type="FunFam" id="1.20.1260.60:FF:000002">
    <property type="entry name" value="Vacuolar protein sorting-associated protein IST1"/>
    <property type="match status" value="1"/>
</dbReference>
<comment type="caution">
    <text evidence="4">The sequence shown here is derived from an EMBL/GenBank/DDBJ whole genome shotgun (WGS) entry which is preliminary data.</text>
</comment>
<reference evidence="4 5" key="1">
    <citation type="submission" date="2020-08" db="EMBL/GenBank/DDBJ databases">
        <title>Plant Genome Project.</title>
        <authorList>
            <person name="Zhang R.-G."/>
        </authorList>
    </citation>
    <scope>NUCLEOTIDE SEQUENCE [LARGE SCALE GENOMIC DNA]</scope>
    <source>
        <tissue evidence="4">Rhizome</tissue>
    </source>
</reference>
<accession>A0A8J5HS33</accession>
<feature type="compositionally biased region" description="Basic and acidic residues" evidence="2">
    <location>
        <begin position="362"/>
        <end position="375"/>
    </location>
</feature>
<dbReference type="GO" id="GO:0015031">
    <property type="term" value="P:protein transport"/>
    <property type="evidence" value="ECO:0007669"/>
    <property type="project" value="InterPro"/>
</dbReference>
<feature type="compositionally biased region" description="Polar residues" evidence="2">
    <location>
        <begin position="323"/>
        <end position="335"/>
    </location>
</feature>
<dbReference type="Pfam" id="PF03398">
    <property type="entry name" value="Ist1"/>
    <property type="match status" value="1"/>
</dbReference>
<feature type="region of interest" description="Disordered" evidence="2">
    <location>
        <begin position="628"/>
        <end position="665"/>
    </location>
</feature>
<dbReference type="Proteomes" id="UP000734854">
    <property type="component" value="Unassembled WGS sequence"/>
</dbReference>
<dbReference type="EMBL" id="JACMSC010000002">
    <property type="protein sequence ID" value="KAG6534123.1"/>
    <property type="molecule type" value="Genomic_DNA"/>
</dbReference>
<dbReference type="AlphaFoldDB" id="A0A8J5HS33"/>
<organism evidence="4 5">
    <name type="scientific">Zingiber officinale</name>
    <name type="common">Ginger</name>
    <name type="synonym">Amomum zingiber</name>
    <dbReference type="NCBI Taxonomy" id="94328"/>
    <lineage>
        <taxon>Eukaryota</taxon>
        <taxon>Viridiplantae</taxon>
        <taxon>Streptophyta</taxon>
        <taxon>Embryophyta</taxon>
        <taxon>Tracheophyta</taxon>
        <taxon>Spermatophyta</taxon>
        <taxon>Magnoliopsida</taxon>
        <taxon>Liliopsida</taxon>
        <taxon>Zingiberales</taxon>
        <taxon>Zingiberaceae</taxon>
        <taxon>Zingiber</taxon>
    </lineage>
</organism>
<feature type="compositionally biased region" description="Basic and acidic residues" evidence="2">
    <location>
        <begin position="752"/>
        <end position="764"/>
    </location>
</feature>
<dbReference type="Gene3D" id="1.20.1260.60">
    <property type="entry name" value="Vacuolar protein sorting-associated protein Ist1"/>
    <property type="match status" value="1"/>
</dbReference>
<feature type="region of interest" description="Disordered" evidence="2">
    <location>
        <begin position="236"/>
        <end position="255"/>
    </location>
</feature>
<keyword evidence="3" id="KW-0732">Signal</keyword>
<feature type="compositionally biased region" description="Basic and acidic residues" evidence="2">
    <location>
        <begin position="539"/>
        <end position="553"/>
    </location>
</feature>
<feature type="compositionally biased region" description="Polar residues" evidence="2">
    <location>
        <begin position="348"/>
        <end position="361"/>
    </location>
</feature>
<sequence>MVILCLLFFSSSYFGRYGCSGSFFFPIKKEIYLMVDLAFFRAMLATLDHSKHAVKRIRLRMDAIVKKKQATVRLLKKDVADLLAAGHESNAFARMDALICDINRASCYEMINRFCEVVLNQLPTLQKLRECPEGAMEAVSTLIFAAARFSDLPELCDLRRMFTDRYGSHMEPFVNAQFVEKIQKKAFPNEKKMRTMQNIAEEFSVKWDSWTFEHKLSSSPATKYEQPETVALHPVDDATPLVPNKGRKEETSPTKNRELTSMAFVRRHKQIEFDEIENVEPYLTSSVVPSCGNQISNQKYDNVGSWYNKVAKDRRGSEKQGVFTKSPNEKPTTIPSYGKSNGSKSNSRVMENSGNRNGSQNDHVEWLGHTEKGRDPNGSVDQKSRTTRMLPPPYVKPKVNSFVTADQMIEKPSFACPAKPYGTWDDQQNGIIGDMEMKPTALCRKSQHLAVSNANDRVLTEISDQIIYDDNYRAETPRERRGKHKSRQTSGVVSEYCNEGKKIKRHQYEPIDDQADDRRHYKSRHVIAGANPDYYNDGLPREPIESEKTEGRRQTSRKSASTVEDYYGVRKSRNTHSFEPFDDGLDIQKQFKSRYGADNYGYYYDDGKAFDNEMDNQKRYTRRNTYNEYYNEENTRDAHPSEPIDEKLDNNQSRHRGRKDFSKHGAYYSKEKRHSGWKSSSITCEFYEEMGTAIEHDKLDVRTPSRSEKSRGRHNASIYNEYDDEDKIMDKLLIHYSRKGTPKHKSRRSRTPLRDHVLSSERPRVSAPIERAVPLSPEPVRPPGDSKVPTPAASIQPDSRSPNGRRVHPKLPEYDDLAARFAFLKKV</sequence>
<dbReference type="PANTHER" id="PTHR12161:SF14">
    <property type="entry name" value="REGULATOR OF VPS4 ACTIVITY IN THE MVB PATHWAY PROTEIN"/>
    <property type="match status" value="1"/>
</dbReference>
<feature type="region of interest" description="Disordered" evidence="2">
    <location>
        <begin position="313"/>
        <end position="393"/>
    </location>
</feature>
<evidence type="ECO:0000256" key="2">
    <source>
        <dbReference type="SAM" id="MobiDB-lite"/>
    </source>
</evidence>
<comment type="similarity">
    <text evidence="1">Belongs to the IST1 family.</text>
</comment>
<feature type="chain" id="PRO_5035214976" description="Regulator of Vps4 activity in the MVB pathway protein" evidence="3">
    <location>
        <begin position="16"/>
        <end position="827"/>
    </location>
</feature>
<evidence type="ECO:0008006" key="6">
    <source>
        <dbReference type="Google" id="ProtNLM"/>
    </source>
</evidence>
<proteinExistence type="inferred from homology"/>
<feature type="region of interest" description="Disordered" evidence="2">
    <location>
        <begin position="530"/>
        <end position="565"/>
    </location>
</feature>
<feature type="compositionally biased region" description="Basic residues" evidence="2">
    <location>
        <begin position="737"/>
        <end position="751"/>
    </location>
</feature>
<dbReference type="PANTHER" id="PTHR12161">
    <property type="entry name" value="IST1 FAMILY MEMBER"/>
    <property type="match status" value="1"/>
</dbReference>
<dbReference type="InterPro" id="IPR042277">
    <property type="entry name" value="IST1-like"/>
</dbReference>
<evidence type="ECO:0000313" key="5">
    <source>
        <dbReference type="Proteomes" id="UP000734854"/>
    </source>
</evidence>
<keyword evidence="5" id="KW-1185">Reference proteome</keyword>
<gene>
    <name evidence="4" type="ORF">ZIOFF_008007</name>
</gene>
<feature type="compositionally biased region" description="Low complexity" evidence="2">
    <location>
        <begin position="338"/>
        <end position="347"/>
    </location>
</feature>
<feature type="signal peptide" evidence="3">
    <location>
        <begin position="1"/>
        <end position="15"/>
    </location>
</feature>